<proteinExistence type="predicted"/>
<feature type="transmembrane region" description="Helical" evidence="1">
    <location>
        <begin position="67"/>
        <end position="86"/>
    </location>
</feature>
<keyword evidence="1" id="KW-0472">Membrane</keyword>
<evidence type="ECO:0000313" key="3">
    <source>
        <dbReference type="Proteomes" id="UP000183997"/>
    </source>
</evidence>
<name>A0A1M6QZ53_9FIRM</name>
<evidence type="ECO:0000256" key="1">
    <source>
        <dbReference type="SAM" id="Phobius"/>
    </source>
</evidence>
<gene>
    <name evidence="2" type="ORF">SAMN02745123_01287</name>
</gene>
<sequence length="134" mass="15420">MKTHKSIIAIDFIYIVIMTVCSVFYMFADFSKKISGQCSFAQFVFSILVIIIFIFRLIRKKDGLPSYIYVIYSLAQLVAVFCWMIYASYTFYIFPGVKAINFLGLMVHILLIAWGINMISIKKKIRNGVIESAI</sequence>
<dbReference type="EMBL" id="FRAR01000009">
    <property type="protein sequence ID" value="SHK25436.1"/>
    <property type="molecule type" value="Genomic_DNA"/>
</dbReference>
<feature type="transmembrane region" description="Helical" evidence="1">
    <location>
        <begin position="34"/>
        <end position="55"/>
    </location>
</feature>
<organism evidence="2 3">
    <name type="scientific">Desulforamulus aeronauticus DSM 10349</name>
    <dbReference type="NCBI Taxonomy" id="1121421"/>
    <lineage>
        <taxon>Bacteria</taxon>
        <taxon>Bacillati</taxon>
        <taxon>Bacillota</taxon>
        <taxon>Clostridia</taxon>
        <taxon>Eubacteriales</taxon>
        <taxon>Peptococcaceae</taxon>
        <taxon>Desulforamulus</taxon>
    </lineage>
</organism>
<dbReference type="Proteomes" id="UP000183997">
    <property type="component" value="Unassembled WGS sequence"/>
</dbReference>
<feature type="transmembrane region" description="Helical" evidence="1">
    <location>
        <begin position="7"/>
        <end position="28"/>
    </location>
</feature>
<feature type="transmembrane region" description="Helical" evidence="1">
    <location>
        <begin position="92"/>
        <end position="116"/>
    </location>
</feature>
<evidence type="ECO:0000313" key="2">
    <source>
        <dbReference type="EMBL" id="SHK25436.1"/>
    </source>
</evidence>
<dbReference type="AlphaFoldDB" id="A0A1M6QZ53"/>
<reference evidence="3" key="1">
    <citation type="submission" date="2016-11" db="EMBL/GenBank/DDBJ databases">
        <authorList>
            <person name="Varghese N."/>
            <person name="Submissions S."/>
        </authorList>
    </citation>
    <scope>NUCLEOTIDE SEQUENCE [LARGE SCALE GENOMIC DNA]</scope>
    <source>
        <strain evidence="3">DSM 10349</strain>
    </source>
</reference>
<keyword evidence="1" id="KW-0812">Transmembrane</keyword>
<accession>A0A1M6QZ53</accession>
<protein>
    <submittedName>
        <fullName evidence="2">Uncharacterized protein</fullName>
    </submittedName>
</protein>
<keyword evidence="1" id="KW-1133">Transmembrane helix</keyword>
<keyword evidence="3" id="KW-1185">Reference proteome</keyword>
<dbReference type="RefSeq" id="WP_072912007.1">
    <property type="nucleotide sequence ID" value="NZ_FRAR01000009.1"/>
</dbReference>